<keyword evidence="10" id="KW-0378">Hydrolase</keyword>
<keyword evidence="7" id="KW-0645">Protease</keyword>
<evidence type="ECO:0000256" key="13">
    <source>
        <dbReference type="ARBA" id="ARBA00022989"/>
    </source>
</evidence>
<dbReference type="SUPFAM" id="SSF50156">
    <property type="entry name" value="PDZ domain-like"/>
    <property type="match status" value="1"/>
</dbReference>
<dbReference type="GO" id="GO:0007005">
    <property type="term" value="P:mitochondrion organization"/>
    <property type="evidence" value="ECO:0007669"/>
    <property type="project" value="UniProtKB-ARBA"/>
</dbReference>
<evidence type="ECO:0000256" key="18">
    <source>
        <dbReference type="ARBA" id="ARBA00035606"/>
    </source>
</evidence>
<dbReference type="PANTHER" id="PTHR22939">
    <property type="entry name" value="SERINE PROTEASE FAMILY S1C HTRA-RELATED"/>
    <property type="match status" value="1"/>
</dbReference>
<proteinExistence type="inferred from homology"/>
<dbReference type="EC" id="3.4.21.108" evidence="5"/>
<dbReference type="Gene3D" id="2.30.42.10">
    <property type="match status" value="1"/>
</dbReference>
<keyword evidence="12" id="KW-0809">Transit peptide</keyword>
<reference evidence="20" key="1">
    <citation type="submission" date="2022-01" db="EMBL/GenBank/DDBJ databases">
        <authorList>
            <person name="King R."/>
        </authorList>
    </citation>
    <scope>NUCLEOTIDE SEQUENCE</scope>
</reference>
<evidence type="ECO:0000259" key="19">
    <source>
        <dbReference type="PROSITE" id="PS50106"/>
    </source>
</evidence>
<protein>
    <recommendedName>
        <fullName evidence="6">Serine protease HTRA2, mitochondrial</fullName>
        <ecNumber evidence="5">3.4.21.108</ecNumber>
    </recommendedName>
    <alternativeName>
        <fullName evidence="17">High temperature requirement protein A2</fullName>
    </alternativeName>
</protein>
<evidence type="ECO:0000256" key="9">
    <source>
        <dbReference type="ARBA" id="ARBA00022703"/>
    </source>
</evidence>
<evidence type="ECO:0000313" key="20">
    <source>
        <dbReference type="EMBL" id="CAG9770596.1"/>
    </source>
</evidence>
<comment type="similarity">
    <text evidence="4">Belongs to the peptidase S1C family.</text>
</comment>
<comment type="subcellular location">
    <subcellularLocation>
        <location evidence="3">Mitochondrion intermembrane space</location>
        <topology evidence="3">Single-pass membrane protein</topology>
    </subcellularLocation>
    <subcellularLocation>
        <location evidence="2">Mitochondrion membrane</location>
        <topology evidence="2">Single-pass membrane protein</topology>
    </subcellularLocation>
</comment>
<dbReference type="PANTHER" id="PTHR22939:SF129">
    <property type="entry name" value="SERINE PROTEASE HTRA2, MITOCHONDRIAL"/>
    <property type="match status" value="1"/>
</dbReference>
<evidence type="ECO:0000256" key="15">
    <source>
        <dbReference type="ARBA" id="ARBA00023136"/>
    </source>
</evidence>
<keyword evidence="16" id="KW-0865">Zymogen</keyword>
<evidence type="ECO:0000256" key="10">
    <source>
        <dbReference type="ARBA" id="ARBA00022801"/>
    </source>
</evidence>
<evidence type="ECO:0000256" key="6">
    <source>
        <dbReference type="ARBA" id="ARBA00016929"/>
    </source>
</evidence>
<dbReference type="GO" id="GO:0031966">
    <property type="term" value="C:mitochondrial membrane"/>
    <property type="evidence" value="ECO:0007669"/>
    <property type="project" value="UniProtKB-SubCell"/>
</dbReference>
<dbReference type="PRINTS" id="PR00834">
    <property type="entry name" value="PROTEASES2C"/>
</dbReference>
<sequence>MSLLRKCLLNKNTLRIITRPKHGGPTQKPTKIMTQTLQYHSTHKNNIFKAFVLVCSSYLTYKVVKGRFSLVPQVNAASKSDTNNLAGRRQQFNFIAEVVEKSAPAVVYIEIKDTRRTDFFTGKPTTLSNGSGFIIEAEGLIVTNAHVVTNRPNARVEVKLMDGRTFIGVVENVDFRSDLALVRIAASNLPIMKLGSSADLMPGEFVVAIGSPLALSNTVTTGVISSTQRGADELGLRDRDMVYIQTDAAITFGNSGGPLVNLDGEAIGVNSMKIVPGISFAIPIDYVKAFLKDSKAKGPNKQSGSTKRLYMGITMFTLTPQLAHEFAQKHGNVMPHNFSGGVLVWKVVPESPAYIGGLQPGDIVTAIDGKQIRSAQDVYDILKNGTAKVLRMSVQRKSEQFEIKVHPEALG</sequence>
<dbReference type="OrthoDB" id="4217619at2759"/>
<dbReference type="FunFam" id="2.40.10.120:FF:000004">
    <property type="entry name" value="Serine protease HTRA2, mitochondrial"/>
    <property type="match status" value="1"/>
</dbReference>
<feature type="domain" description="PDZ" evidence="19">
    <location>
        <begin position="341"/>
        <end position="397"/>
    </location>
</feature>
<dbReference type="InterPro" id="IPR001478">
    <property type="entry name" value="PDZ"/>
</dbReference>
<evidence type="ECO:0000256" key="2">
    <source>
        <dbReference type="ARBA" id="ARBA00004304"/>
    </source>
</evidence>
<evidence type="ECO:0000256" key="1">
    <source>
        <dbReference type="ARBA" id="ARBA00001760"/>
    </source>
</evidence>
<dbReference type="InterPro" id="IPR001940">
    <property type="entry name" value="Peptidase_S1C"/>
</dbReference>
<evidence type="ECO:0000256" key="14">
    <source>
        <dbReference type="ARBA" id="ARBA00023128"/>
    </source>
</evidence>
<dbReference type="AlphaFoldDB" id="A0A9N9MU94"/>
<dbReference type="GO" id="GO:0006508">
    <property type="term" value="P:proteolysis"/>
    <property type="evidence" value="ECO:0007669"/>
    <property type="project" value="UniProtKB-KW"/>
</dbReference>
<organism evidence="20 21">
    <name type="scientific">Ceutorhynchus assimilis</name>
    <name type="common">cabbage seed weevil</name>
    <dbReference type="NCBI Taxonomy" id="467358"/>
    <lineage>
        <taxon>Eukaryota</taxon>
        <taxon>Metazoa</taxon>
        <taxon>Ecdysozoa</taxon>
        <taxon>Arthropoda</taxon>
        <taxon>Hexapoda</taxon>
        <taxon>Insecta</taxon>
        <taxon>Pterygota</taxon>
        <taxon>Neoptera</taxon>
        <taxon>Endopterygota</taxon>
        <taxon>Coleoptera</taxon>
        <taxon>Polyphaga</taxon>
        <taxon>Cucujiformia</taxon>
        <taxon>Curculionidae</taxon>
        <taxon>Ceutorhynchinae</taxon>
        <taxon>Ceutorhynchus</taxon>
    </lineage>
</organism>
<keyword evidence="9" id="KW-0053">Apoptosis</keyword>
<gene>
    <name evidence="20" type="ORF">CEUTPL_LOCUS11047</name>
</gene>
<dbReference type="Pfam" id="PF17820">
    <property type="entry name" value="PDZ_6"/>
    <property type="match status" value="1"/>
</dbReference>
<dbReference type="EMBL" id="OU892282">
    <property type="protein sequence ID" value="CAG9770596.1"/>
    <property type="molecule type" value="Genomic_DNA"/>
</dbReference>
<evidence type="ECO:0000256" key="17">
    <source>
        <dbReference type="ARBA" id="ARBA00029644"/>
    </source>
</evidence>
<comment type="function">
    <text evidence="18">Serine protease that shows proteolytic activity against a non-specific substrate beta-casein. Promotes or induces cell death either by direct binding to and inhibition of BIRC proteins (also called inhibitor of apoptosis proteins, IAPs), leading to an increase in caspase activity, or by a BIRC inhibition-independent, caspase-independent and serine protease activity-dependent mechanism. Can antagonize antiapoptotic activity of th/Diap1 by directly inducing the degradation of th/Diap1.</text>
</comment>
<dbReference type="Gene3D" id="2.40.10.120">
    <property type="match status" value="1"/>
</dbReference>
<keyword evidence="13" id="KW-1133">Transmembrane helix</keyword>
<evidence type="ECO:0000313" key="21">
    <source>
        <dbReference type="Proteomes" id="UP001152799"/>
    </source>
</evidence>
<dbReference type="Proteomes" id="UP001152799">
    <property type="component" value="Chromosome 6"/>
</dbReference>
<accession>A0A9N9MU94</accession>
<evidence type="ECO:0000256" key="8">
    <source>
        <dbReference type="ARBA" id="ARBA00022692"/>
    </source>
</evidence>
<evidence type="ECO:0000256" key="3">
    <source>
        <dbReference type="ARBA" id="ARBA00004375"/>
    </source>
</evidence>
<dbReference type="GO" id="GO:0005758">
    <property type="term" value="C:mitochondrial intermembrane space"/>
    <property type="evidence" value="ECO:0007669"/>
    <property type="project" value="UniProtKB-SubCell"/>
</dbReference>
<dbReference type="InterPro" id="IPR041489">
    <property type="entry name" value="PDZ_6"/>
</dbReference>
<evidence type="ECO:0000256" key="16">
    <source>
        <dbReference type="ARBA" id="ARBA00023145"/>
    </source>
</evidence>
<dbReference type="InterPro" id="IPR009003">
    <property type="entry name" value="Peptidase_S1_PA"/>
</dbReference>
<dbReference type="InterPro" id="IPR036034">
    <property type="entry name" value="PDZ_sf"/>
</dbReference>
<dbReference type="GO" id="GO:0006915">
    <property type="term" value="P:apoptotic process"/>
    <property type="evidence" value="ECO:0007669"/>
    <property type="project" value="UniProtKB-KW"/>
</dbReference>
<keyword evidence="11" id="KW-0720">Serine protease</keyword>
<keyword evidence="8" id="KW-0812">Transmembrane</keyword>
<dbReference type="SMART" id="SM00228">
    <property type="entry name" value="PDZ"/>
    <property type="match status" value="1"/>
</dbReference>
<keyword evidence="14" id="KW-0496">Mitochondrion</keyword>
<evidence type="ECO:0000256" key="12">
    <source>
        <dbReference type="ARBA" id="ARBA00022946"/>
    </source>
</evidence>
<evidence type="ECO:0000256" key="4">
    <source>
        <dbReference type="ARBA" id="ARBA00010541"/>
    </source>
</evidence>
<dbReference type="GO" id="GO:0004252">
    <property type="term" value="F:serine-type endopeptidase activity"/>
    <property type="evidence" value="ECO:0007669"/>
    <property type="project" value="InterPro"/>
</dbReference>
<dbReference type="PROSITE" id="PS50106">
    <property type="entry name" value="PDZ"/>
    <property type="match status" value="1"/>
</dbReference>
<keyword evidence="21" id="KW-1185">Reference proteome</keyword>
<keyword evidence="15" id="KW-0472">Membrane</keyword>
<name>A0A9N9MU94_9CUCU</name>
<dbReference type="Pfam" id="PF13365">
    <property type="entry name" value="Trypsin_2"/>
    <property type="match status" value="1"/>
</dbReference>
<evidence type="ECO:0000256" key="5">
    <source>
        <dbReference type="ARBA" id="ARBA00013033"/>
    </source>
</evidence>
<comment type="catalytic activity">
    <reaction evidence="1">
        <text>Cleavage of non-polar aliphatic amino-acids at the P1 position, with a preference for Val, Ile and Met. At the P2 and P3 positions, Arg is selected most strongly with a secondary preference for other hydrophilic residues.</text>
        <dbReference type="EC" id="3.4.21.108"/>
    </reaction>
</comment>
<evidence type="ECO:0000256" key="11">
    <source>
        <dbReference type="ARBA" id="ARBA00022825"/>
    </source>
</evidence>
<evidence type="ECO:0000256" key="7">
    <source>
        <dbReference type="ARBA" id="ARBA00022670"/>
    </source>
</evidence>
<dbReference type="GO" id="GO:0043065">
    <property type="term" value="P:positive regulation of apoptotic process"/>
    <property type="evidence" value="ECO:0007669"/>
    <property type="project" value="TreeGrafter"/>
</dbReference>
<dbReference type="SUPFAM" id="SSF50494">
    <property type="entry name" value="Trypsin-like serine proteases"/>
    <property type="match status" value="1"/>
</dbReference>